<sequence length="63" mass="7009">MVTSRAGAVLRSSLPRRQLPRPRVAVGNVQPTSTPLPVNVFHRRHLILPGFDRQRPLGSQLFG</sequence>
<evidence type="ECO:0000313" key="2">
    <source>
        <dbReference type="EMBL" id="GGS14716.1"/>
    </source>
</evidence>
<reference evidence="2" key="2">
    <citation type="submission" date="2020-09" db="EMBL/GenBank/DDBJ databases">
        <authorList>
            <person name="Sun Q."/>
            <person name="Ohkuma M."/>
        </authorList>
    </citation>
    <scope>NUCLEOTIDE SEQUENCE</scope>
    <source>
        <strain evidence="2">JCM 4386</strain>
    </source>
</reference>
<accession>A0A918G1S4</accession>
<reference evidence="2" key="1">
    <citation type="journal article" date="2014" name="Int. J. Syst. Evol. Microbiol.">
        <title>Complete genome sequence of Corynebacterium casei LMG S-19264T (=DSM 44701T), isolated from a smear-ripened cheese.</title>
        <authorList>
            <consortium name="US DOE Joint Genome Institute (JGI-PGF)"/>
            <person name="Walter F."/>
            <person name="Albersmeier A."/>
            <person name="Kalinowski J."/>
            <person name="Ruckert C."/>
        </authorList>
    </citation>
    <scope>NUCLEOTIDE SEQUENCE</scope>
    <source>
        <strain evidence="2">JCM 4386</strain>
    </source>
</reference>
<proteinExistence type="predicted"/>
<name>A0A918G1S4_9ACTN</name>
<keyword evidence="3" id="KW-1185">Reference proteome</keyword>
<gene>
    <name evidence="2" type="ORF">GCM10010269_62350</name>
</gene>
<organism evidence="2 3">
    <name type="scientific">Streptomyces humidus</name>
    <dbReference type="NCBI Taxonomy" id="52259"/>
    <lineage>
        <taxon>Bacteria</taxon>
        <taxon>Bacillati</taxon>
        <taxon>Actinomycetota</taxon>
        <taxon>Actinomycetes</taxon>
        <taxon>Kitasatosporales</taxon>
        <taxon>Streptomycetaceae</taxon>
        <taxon>Streptomyces</taxon>
    </lineage>
</organism>
<dbReference type="Proteomes" id="UP000606194">
    <property type="component" value="Unassembled WGS sequence"/>
</dbReference>
<evidence type="ECO:0000256" key="1">
    <source>
        <dbReference type="SAM" id="MobiDB-lite"/>
    </source>
</evidence>
<protein>
    <submittedName>
        <fullName evidence="2">Uncharacterized protein</fullName>
    </submittedName>
</protein>
<feature type="region of interest" description="Disordered" evidence="1">
    <location>
        <begin position="1"/>
        <end position="30"/>
    </location>
</feature>
<dbReference type="EMBL" id="BMTL01000031">
    <property type="protein sequence ID" value="GGS14716.1"/>
    <property type="molecule type" value="Genomic_DNA"/>
</dbReference>
<dbReference type="AlphaFoldDB" id="A0A918G1S4"/>
<comment type="caution">
    <text evidence="2">The sequence shown here is derived from an EMBL/GenBank/DDBJ whole genome shotgun (WGS) entry which is preliminary data.</text>
</comment>
<evidence type="ECO:0000313" key="3">
    <source>
        <dbReference type="Proteomes" id="UP000606194"/>
    </source>
</evidence>
<feature type="compositionally biased region" description="Low complexity" evidence="1">
    <location>
        <begin position="10"/>
        <end position="23"/>
    </location>
</feature>